<evidence type="ECO:0000256" key="1">
    <source>
        <dbReference type="SAM" id="Phobius"/>
    </source>
</evidence>
<proteinExistence type="predicted"/>
<dbReference type="AlphaFoldDB" id="A0A9Q3D598"/>
<name>A0A9Q3D598_9BASI</name>
<comment type="caution">
    <text evidence="2">The sequence shown here is derived from an EMBL/GenBank/DDBJ whole genome shotgun (WGS) entry which is preliminary data.</text>
</comment>
<keyword evidence="3" id="KW-1185">Reference proteome</keyword>
<gene>
    <name evidence="2" type="ORF">O181_034338</name>
</gene>
<reference evidence="2" key="1">
    <citation type="submission" date="2021-03" db="EMBL/GenBank/DDBJ databases">
        <title>Draft genome sequence of rust myrtle Austropuccinia psidii MF-1, a brazilian biotype.</title>
        <authorList>
            <person name="Quecine M.C."/>
            <person name="Pachon D.M.R."/>
            <person name="Bonatelli M.L."/>
            <person name="Correr F.H."/>
            <person name="Franceschini L.M."/>
            <person name="Leite T.F."/>
            <person name="Margarido G.R.A."/>
            <person name="Almeida C.A."/>
            <person name="Ferrarezi J.A."/>
            <person name="Labate C.A."/>
        </authorList>
    </citation>
    <scope>NUCLEOTIDE SEQUENCE</scope>
    <source>
        <strain evidence="2">MF-1</strain>
    </source>
</reference>
<keyword evidence="1" id="KW-0472">Membrane</keyword>
<protein>
    <submittedName>
        <fullName evidence="2">Uncharacterized protein</fullName>
    </submittedName>
</protein>
<feature type="transmembrane region" description="Helical" evidence="1">
    <location>
        <begin position="111"/>
        <end position="136"/>
    </location>
</feature>
<keyword evidence="1" id="KW-1133">Transmembrane helix</keyword>
<keyword evidence="1" id="KW-0812">Transmembrane</keyword>
<evidence type="ECO:0000313" key="2">
    <source>
        <dbReference type="EMBL" id="MBW0494623.1"/>
    </source>
</evidence>
<dbReference type="EMBL" id="AVOT02012664">
    <property type="protein sequence ID" value="MBW0494623.1"/>
    <property type="molecule type" value="Genomic_DNA"/>
</dbReference>
<evidence type="ECO:0000313" key="3">
    <source>
        <dbReference type="Proteomes" id="UP000765509"/>
    </source>
</evidence>
<organism evidence="2 3">
    <name type="scientific">Austropuccinia psidii MF-1</name>
    <dbReference type="NCBI Taxonomy" id="1389203"/>
    <lineage>
        <taxon>Eukaryota</taxon>
        <taxon>Fungi</taxon>
        <taxon>Dikarya</taxon>
        <taxon>Basidiomycota</taxon>
        <taxon>Pucciniomycotina</taxon>
        <taxon>Pucciniomycetes</taxon>
        <taxon>Pucciniales</taxon>
        <taxon>Sphaerophragmiaceae</taxon>
        <taxon>Austropuccinia</taxon>
    </lineage>
</organism>
<accession>A0A9Q3D598</accession>
<sequence>MTWPIGPNLAPGWIAATIKEEGQTRGCDRSQFQKKIKQVLHHIPTFQYQYQISFIKGTPPYPFLKLFAIASTGFTLYWCSGAHHFKVGGTVTAMAIHPLEPQYGRYMPYPIYGNSAISIIIGQIGHFIFSGLLWSFH</sequence>
<dbReference type="Proteomes" id="UP000765509">
    <property type="component" value="Unassembled WGS sequence"/>
</dbReference>